<comment type="caution">
    <text evidence="2">The sequence shown here is derived from an EMBL/GenBank/DDBJ whole genome shotgun (WGS) entry which is preliminary data.</text>
</comment>
<accession>X8DKY7</accession>
<keyword evidence="2" id="KW-0413">Isomerase</keyword>
<gene>
    <name evidence="2" type="ORF">I553_10459</name>
</gene>
<dbReference type="EC" id="5.1.1.-" evidence="2"/>
<reference evidence="2" key="1">
    <citation type="submission" date="2014-01" db="EMBL/GenBank/DDBJ databases">
        <authorList>
            <person name="Brown-Elliot B."/>
            <person name="Wallace R."/>
            <person name="Lenaerts A."/>
            <person name="Ordway D."/>
            <person name="DeGroote M.A."/>
            <person name="Parker T."/>
            <person name="Sizemore C."/>
            <person name="Tallon L.J."/>
            <person name="Sadzewicz L.K."/>
            <person name="Sengamalay N."/>
            <person name="Fraser C.M."/>
            <person name="Hine E."/>
            <person name="Shefchek K.A."/>
            <person name="Das S.P."/>
            <person name="Tettelin H."/>
        </authorList>
    </citation>
    <scope>NUCLEOTIDE SEQUENCE [LARGE SCALE GENOMIC DNA]</scope>
    <source>
        <strain evidence="2">4042</strain>
    </source>
</reference>
<dbReference type="Gene3D" id="3.30.559.10">
    <property type="entry name" value="Chloramphenicol acetyltransferase-like domain"/>
    <property type="match status" value="1"/>
</dbReference>
<dbReference type="AlphaFoldDB" id="X8DKY7"/>
<dbReference type="EMBL" id="JAOB01000016">
    <property type="protein sequence ID" value="EUA68368.1"/>
    <property type="molecule type" value="Genomic_DNA"/>
</dbReference>
<dbReference type="InterPro" id="IPR023213">
    <property type="entry name" value="CAT-like_dom_sf"/>
</dbReference>
<dbReference type="PATRIC" id="fig|1299334.3.peg.1808"/>
<sequence length="151" mass="16572">MSPSAPRSRVGPPRWRRGVDGGSVDQHRAGAGAHHGQTTVAELLEQLQHVHNDTLEHQHLALSDIHRATGHEQLFDTLFVYENYPIDTAALSGADGLAITEFTTREYNHYPLSVVAVPAASWCFASNSTPRCSMRPASRRSPSGCGGCWWR</sequence>
<dbReference type="SUPFAM" id="SSF52777">
    <property type="entry name" value="CoA-dependent acyltransferases"/>
    <property type="match status" value="1"/>
</dbReference>
<evidence type="ECO:0000256" key="1">
    <source>
        <dbReference type="SAM" id="MobiDB-lite"/>
    </source>
</evidence>
<organism evidence="2">
    <name type="scientific">Mycobacterium xenopi 4042</name>
    <dbReference type="NCBI Taxonomy" id="1299334"/>
    <lineage>
        <taxon>Bacteria</taxon>
        <taxon>Bacillati</taxon>
        <taxon>Actinomycetota</taxon>
        <taxon>Actinomycetes</taxon>
        <taxon>Mycobacteriales</taxon>
        <taxon>Mycobacteriaceae</taxon>
        <taxon>Mycobacterium</taxon>
    </lineage>
</organism>
<protein>
    <submittedName>
        <fullName evidence="2">Linear gramicidin synthetase subunit C domain protein</fullName>
        <ecNumber evidence="2">5.1.1.-</ecNumber>
    </submittedName>
</protein>
<evidence type="ECO:0000313" key="2">
    <source>
        <dbReference type="EMBL" id="EUA68368.1"/>
    </source>
</evidence>
<dbReference type="GO" id="GO:0016853">
    <property type="term" value="F:isomerase activity"/>
    <property type="evidence" value="ECO:0007669"/>
    <property type="project" value="UniProtKB-KW"/>
</dbReference>
<proteinExistence type="predicted"/>
<feature type="region of interest" description="Disordered" evidence="1">
    <location>
        <begin position="1"/>
        <end position="35"/>
    </location>
</feature>
<dbReference type="Gene3D" id="3.30.559.30">
    <property type="entry name" value="Nonribosomal peptide synthetase, condensation domain"/>
    <property type="match status" value="1"/>
</dbReference>
<name>X8DKY7_MYCXE</name>